<sequence>MEACANTFSESGRFNSFERVGRWGVDGDLILLWAGAPDDPLVTGSLGTRPT</sequence>
<comment type="caution">
    <text evidence="1">The sequence shown here is derived from an EMBL/GenBank/DDBJ whole genome shotgun (WGS) entry which is preliminary data.</text>
</comment>
<gene>
    <name evidence="1" type="ORF">I553_4790</name>
</gene>
<organism evidence="1">
    <name type="scientific">Mycobacterium xenopi 4042</name>
    <dbReference type="NCBI Taxonomy" id="1299334"/>
    <lineage>
        <taxon>Bacteria</taxon>
        <taxon>Bacillati</taxon>
        <taxon>Actinomycetota</taxon>
        <taxon>Actinomycetes</taxon>
        <taxon>Mycobacteriales</taxon>
        <taxon>Mycobacteriaceae</taxon>
        <taxon>Mycobacterium</taxon>
    </lineage>
</organism>
<proteinExistence type="predicted"/>
<dbReference type="EMBL" id="JAOB01000060">
    <property type="protein sequence ID" value="EUA30533.1"/>
    <property type="molecule type" value="Genomic_DNA"/>
</dbReference>
<name>X8AHN2_MYCXE</name>
<protein>
    <submittedName>
        <fullName evidence="1">Uncharacterized protein</fullName>
    </submittedName>
</protein>
<accession>X8AHN2</accession>
<evidence type="ECO:0000313" key="1">
    <source>
        <dbReference type="EMBL" id="EUA30533.1"/>
    </source>
</evidence>
<dbReference type="AlphaFoldDB" id="X8AHN2"/>
<reference evidence="1" key="1">
    <citation type="submission" date="2014-01" db="EMBL/GenBank/DDBJ databases">
        <authorList>
            <person name="Brown-Elliot B."/>
            <person name="Wallace R."/>
            <person name="Lenaerts A."/>
            <person name="Ordway D."/>
            <person name="DeGroote M.A."/>
            <person name="Parker T."/>
            <person name="Sizemore C."/>
            <person name="Tallon L.J."/>
            <person name="Sadzewicz L.K."/>
            <person name="Sengamalay N."/>
            <person name="Fraser C.M."/>
            <person name="Hine E."/>
            <person name="Shefchek K.A."/>
            <person name="Das S.P."/>
            <person name="Tettelin H."/>
        </authorList>
    </citation>
    <scope>NUCLEOTIDE SEQUENCE [LARGE SCALE GENOMIC DNA]</scope>
    <source>
        <strain evidence="1">4042</strain>
    </source>
</reference>